<dbReference type="EMBL" id="DSID01000005">
    <property type="protein sequence ID" value="HEX69630.1"/>
    <property type="molecule type" value="Genomic_DNA"/>
</dbReference>
<evidence type="ECO:0000313" key="2">
    <source>
        <dbReference type="EMBL" id="HEX69630.1"/>
    </source>
</evidence>
<proteinExistence type="predicted"/>
<name>A0A7C2WCI4_9BACT</name>
<gene>
    <name evidence="2" type="ORF">ENP13_00050</name>
</gene>
<dbReference type="AlphaFoldDB" id="A0A7C2WCI4"/>
<dbReference type="GO" id="GO:0016020">
    <property type="term" value="C:membrane"/>
    <property type="evidence" value="ECO:0007669"/>
    <property type="project" value="InterPro"/>
</dbReference>
<dbReference type="InterPro" id="IPR003425">
    <property type="entry name" value="CCB3/YggT"/>
</dbReference>
<comment type="caution">
    <text evidence="2">The sequence shown here is derived from an EMBL/GenBank/DDBJ whole genome shotgun (WGS) entry which is preliminary data.</text>
</comment>
<feature type="transmembrane region" description="Helical" evidence="1">
    <location>
        <begin position="7"/>
        <end position="29"/>
    </location>
</feature>
<keyword evidence="1" id="KW-0472">Membrane</keyword>
<reference evidence="2" key="1">
    <citation type="journal article" date="2020" name="mSystems">
        <title>Genome- and Community-Level Interaction Insights into Carbon Utilization and Element Cycling Functions of Hydrothermarchaeota in Hydrothermal Sediment.</title>
        <authorList>
            <person name="Zhou Z."/>
            <person name="Liu Y."/>
            <person name="Xu W."/>
            <person name="Pan J."/>
            <person name="Luo Z.H."/>
            <person name="Li M."/>
        </authorList>
    </citation>
    <scope>NUCLEOTIDE SEQUENCE [LARGE SCALE GENOMIC DNA]</scope>
    <source>
        <strain evidence="2">SpSt-192</strain>
    </source>
</reference>
<keyword evidence="1" id="KW-1133">Transmembrane helix</keyword>
<accession>A0A7C2WCI4</accession>
<organism evidence="2">
    <name type="scientific">Thermorudis sp</name>
    <dbReference type="NCBI Taxonomy" id="1969470"/>
    <lineage>
        <taxon>Bacteria</taxon>
        <taxon>Pseudomonadati</taxon>
        <taxon>Thermomicrobiota</taxon>
        <taxon>Thermomicrobia</taxon>
        <taxon>Thermomicrobia incertae sedis</taxon>
        <taxon>Thermorudis</taxon>
    </lineage>
</organism>
<feature type="transmembrane region" description="Helical" evidence="1">
    <location>
        <begin position="62"/>
        <end position="82"/>
    </location>
</feature>
<sequence length="85" mass="9645">MAELVGHLVNIALSLLMWLIIGRVVLTLITGDTRTFFSEFFRRTTEPIYQLVRRVLPIPERLVPLAALLLIIALRILLLPLLRAG</sequence>
<dbReference type="Pfam" id="PF02325">
    <property type="entry name" value="CCB3_YggT"/>
    <property type="match status" value="1"/>
</dbReference>
<keyword evidence="1" id="KW-0812">Transmembrane</keyword>
<protein>
    <submittedName>
        <fullName evidence="2">YggT family protein</fullName>
    </submittedName>
</protein>
<evidence type="ECO:0000256" key="1">
    <source>
        <dbReference type="SAM" id="Phobius"/>
    </source>
</evidence>